<evidence type="ECO:0000313" key="1">
    <source>
        <dbReference type="EMBL" id="KAA1100077.1"/>
    </source>
</evidence>
<dbReference type="EMBL" id="VSWC01000054">
    <property type="protein sequence ID" value="KAA1100077.1"/>
    <property type="molecule type" value="Genomic_DNA"/>
</dbReference>
<dbReference type="AlphaFoldDB" id="A0A5B0PEN8"/>
<proteinExistence type="predicted"/>
<name>A0A5B0PEN8_PUCGR</name>
<gene>
    <name evidence="1" type="ORF">PGT21_028975</name>
</gene>
<sequence length="97" mass="10892">MRRPHVGLDLRALFSQRASKQFGTANMLYNGCTFMTRRSRKARGCGHSLREAGITSSIEFVMARVRNRMAARNCILDPIRPTVHFGPSNHVYSPGAQ</sequence>
<reference evidence="1 2" key="1">
    <citation type="submission" date="2019-05" db="EMBL/GenBank/DDBJ databases">
        <title>Emergence of the Ug99 lineage of the wheat stem rust pathogen through somatic hybridization.</title>
        <authorList>
            <person name="Li F."/>
            <person name="Upadhyaya N.M."/>
            <person name="Sperschneider J."/>
            <person name="Matny O."/>
            <person name="Nguyen-Phuc H."/>
            <person name="Mago R."/>
            <person name="Raley C."/>
            <person name="Miller M.E."/>
            <person name="Silverstein K.A.T."/>
            <person name="Henningsen E."/>
            <person name="Hirsch C.D."/>
            <person name="Visser B."/>
            <person name="Pretorius Z.A."/>
            <person name="Steffenson B.J."/>
            <person name="Schwessinger B."/>
            <person name="Dodds P.N."/>
            <person name="Figueroa M."/>
        </authorList>
    </citation>
    <scope>NUCLEOTIDE SEQUENCE [LARGE SCALE GENOMIC DNA]</scope>
    <source>
        <strain evidence="1">21-0</strain>
    </source>
</reference>
<organism evidence="1 2">
    <name type="scientific">Puccinia graminis f. sp. tritici</name>
    <dbReference type="NCBI Taxonomy" id="56615"/>
    <lineage>
        <taxon>Eukaryota</taxon>
        <taxon>Fungi</taxon>
        <taxon>Dikarya</taxon>
        <taxon>Basidiomycota</taxon>
        <taxon>Pucciniomycotina</taxon>
        <taxon>Pucciniomycetes</taxon>
        <taxon>Pucciniales</taxon>
        <taxon>Pucciniaceae</taxon>
        <taxon>Puccinia</taxon>
    </lineage>
</organism>
<keyword evidence="2" id="KW-1185">Reference proteome</keyword>
<dbReference type="Proteomes" id="UP000324748">
    <property type="component" value="Unassembled WGS sequence"/>
</dbReference>
<evidence type="ECO:0000313" key="2">
    <source>
        <dbReference type="Proteomes" id="UP000324748"/>
    </source>
</evidence>
<accession>A0A5B0PEN8</accession>
<dbReference type="OrthoDB" id="2513148at2759"/>
<protein>
    <submittedName>
        <fullName evidence="1">Uncharacterized protein</fullName>
    </submittedName>
</protein>
<comment type="caution">
    <text evidence="1">The sequence shown here is derived from an EMBL/GenBank/DDBJ whole genome shotgun (WGS) entry which is preliminary data.</text>
</comment>